<dbReference type="KEGG" id="acek:FLP30_04525"/>
<dbReference type="GO" id="GO:0000976">
    <property type="term" value="F:transcription cis-regulatory region binding"/>
    <property type="evidence" value="ECO:0007669"/>
    <property type="project" value="TreeGrafter"/>
</dbReference>
<evidence type="ECO:0000256" key="5">
    <source>
        <dbReference type="SAM" id="MobiDB-lite"/>
    </source>
</evidence>
<sequence length="219" mass="24029">MLPASPSCQTPDHPHAGESEAKRRQIMEGASAVFAEHGYEGASMSNIARKAGVSKGTLYNYFTSKADLFTAFVEECSRTKMPSLLASLQSDAPVQDTLLAIAGSMIRLMTLPDSLTLCRIIISEAPHFPHLAECFWQNGPRIAISGMAEWLRTQTDMGRLYVADPVFAAEQFFALCQTRVTHRKRFNLPMTEAEADEGKVITEAVRVFMAAYGPHTAQG</sequence>
<keyword evidence="1" id="KW-0805">Transcription regulation</keyword>
<dbReference type="AlphaFoldDB" id="A0A5C1YLC8"/>
<organism evidence="7 8">
    <name type="scientific">Acetobacter vaccinii</name>
    <dbReference type="NCBI Taxonomy" id="2592655"/>
    <lineage>
        <taxon>Bacteria</taxon>
        <taxon>Pseudomonadati</taxon>
        <taxon>Pseudomonadota</taxon>
        <taxon>Alphaproteobacteria</taxon>
        <taxon>Acetobacterales</taxon>
        <taxon>Acetobacteraceae</taxon>
        <taxon>Acetobacter</taxon>
    </lineage>
</organism>
<protein>
    <submittedName>
        <fullName evidence="7">TetR/AcrR family transcriptional regulator</fullName>
    </submittedName>
</protein>
<feature type="DNA-binding region" description="H-T-H motif" evidence="4">
    <location>
        <begin position="43"/>
        <end position="62"/>
    </location>
</feature>
<dbReference type="InterPro" id="IPR036271">
    <property type="entry name" value="Tet_transcr_reg_TetR-rel_C_sf"/>
</dbReference>
<feature type="compositionally biased region" description="Basic and acidic residues" evidence="5">
    <location>
        <begin position="12"/>
        <end position="23"/>
    </location>
</feature>
<proteinExistence type="predicted"/>
<feature type="compositionally biased region" description="Polar residues" evidence="5">
    <location>
        <begin position="1"/>
        <end position="10"/>
    </location>
</feature>
<dbReference type="InterPro" id="IPR009057">
    <property type="entry name" value="Homeodomain-like_sf"/>
</dbReference>
<evidence type="ECO:0000256" key="4">
    <source>
        <dbReference type="PROSITE-ProRule" id="PRU00335"/>
    </source>
</evidence>
<dbReference type="RefSeq" id="WP_149278773.1">
    <property type="nucleotide sequence ID" value="NZ_CP043506.1"/>
</dbReference>
<evidence type="ECO:0000256" key="3">
    <source>
        <dbReference type="ARBA" id="ARBA00023163"/>
    </source>
</evidence>
<dbReference type="EMBL" id="CP043506">
    <property type="protein sequence ID" value="QEO17094.1"/>
    <property type="molecule type" value="Genomic_DNA"/>
</dbReference>
<dbReference type="Proteomes" id="UP000324536">
    <property type="component" value="Chromosome"/>
</dbReference>
<reference evidence="7 8" key="1">
    <citation type="submission" date="2019-09" db="EMBL/GenBank/DDBJ databases">
        <title>Genome sequencing of strain KACC 21233.</title>
        <authorList>
            <person name="Heo J."/>
            <person name="Kim S.-J."/>
            <person name="Kim J.-S."/>
            <person name="Hong S.-B."/>
            <person name="Kwon S.-W."/>
        </authorList>
    </citation>
    <scope>NUCLEOTIDE SEQUENCE [LARGE SCALE GENOMIC DNA]</scope>
    <source>
        <strain evidence="7 8">KACC 21233</strain>
    </source>
</reference>
<dbReference type="PANTHER" id="PTHR30055">
    <property type="entry name" value="HTH-TYPE TRANSCRIPTIONAL REGULATOR RUTR"/>
    <property type="match status" value="1"/>
</dbReference>
<evidence type="ECO:0000313" key="7">
    <source>
        <dbReference type="EMBL" id="QEO17094.1"/>
    </source>
</evidence>
<dbReference type="PROSITE" id="PS50977">
    <property type="entry name" value="HTH_TETR_2"/>
    <property type="match status" value="1"/>
</dbReference>
<evidence type="ECO:0000313" key="8">
    <source>
        <dbReference type="Proteomes" id="UP000324536"/>
    </source>
</evidence>
<dbReference type="OrthoDB" id="9816431at2"/>
<dbReference type="PANTHER" id="PTHR30055:SF146">
    <property type="entry name" value="HTH-TYPE TRANSCRIPTIONAL DUAL REGULATOR CECR"/>
    <property type="match status" value="1"/>
</dbReference>
<name>A0A5C1YLC8_9PROT</name>
<accession>A0A5C1YLC8</accession>
<feature type="region of interest" description="Disordered" evidence="5">
    <location>
        <begin position="1"/>
        <end position="23"/>
    </location>
</feature>
<feature type="domain" description="HTH tetR-type" evidence="6">
    <location>
        <begin position="20"/>
        <end position="80"/>
    </location>
</feature>
<dbReference type="InterPro" id="IPR023772">
    <property type="entry name" value="DNA-bd_HTH_TetR-type_CS"/>
</dbReference>
<dbReference type="Gene3D" id="1.10.10.60">
    <property type="entry name" value="Homeodomain-like"/>
    <property type="match status" value="1"/>
</dbReference>
<dbReference type="SUPFAM" id="SSF48498">
    <property type="entry name" value="Tetracyclin repressor-like, C-terminal domain"/>
    <property type="match status" value="1"/>
</dbReference>
<dbReference type="InterPro" id="IPR050109">
    <property type="entry name" value="HTH-type_TetR-like_transc_reg"/>
</dbReference>
<dbReference type="PROSITE" id="PS01081">
    <property type="entry name" value="HTH_TETR_1"/>
    <property type="match status" value="1"/>
</dbReference>
<dbReference type="FunFam" id="1.10.10.60:FF:000141">
    <property type="entry name" value="TetR family transcriptional regulator"/>
    <property type="match status" value="1"/>
</dbReference>
<dbReference type="PRINTS" id="PR00455">
    <property type="entry name" value="HTHTETR"/>
</dbReference>
<evidence type="ECO:0000256" key="1">
    <source>
        <dbReference type="ARBA" id="ARBA00023015"/>
    </source>
</evidence>
<dbReference type="Pfam" id="PF00440">
    <property type="entry name" value="TetR_N"/>
    <property type="match status" value="1"/>
</dbReference>
<evidence type="ECO:0000256" key="2">
    <source>
        <dbReference type="ARBA" id="ARBA00023125"/>
    </source>
</evidence>
<dbReference type="Gene3D" id="1.10.357.10">
    <property type="entry name" value="Tetracycline Repressor, domain 2"/>
    <property type="match status" value="1"/>
</dbReference>
<dbReference type="Pfam" id="PF14246">
    <property type="entry name" value="TetR_C_7"/>
    <property type="match status" value="1"/>
</dbReference>
<keyword evidence="2 4" id="KW-0238">DNA-binding</keyword>
<dbReference type="SUPFAM" id="SSF46689">
    <property type="entry name" value="Homeodomain-like"/>
    <property type="match status" value="1"/>
</dbReference>
<evidence type="ECO:0000259" key="6">
    <source>
        <dbReference type="PROSITE" id="PS50977"/>
    </source>
</evidence>
<dbReference type="InterPro" id="IPR039536">
    <property type="entry name" value="TetR_C_Proteobacteria"/>
</dbReference>
<keyword evidence="3" id="KW-0804">Transcription</keyword>
<dbReference type="GO" id="GO:0003700">
    <property type="term" value="F:DNA-binding transcription factor activity"/>
    <property type="evidence" value="ECO:0007669"/>
    <property type="project" value="TreeGrafter"/>
</dbReference>
<gene>
    <name evidence="7" type="ORF">FLP30_04525</name>
</gene>
<dbReference type="InterPro" id="IPR001647">
    <property type="entry name" value="HTH_TetR"/>
</dbReference>
<keyword evidence="8" id="KW-1185">Reference proteome</keyword>